<evidence type="ECO:0000313" key="2">
    <source>
        <dbReference type="Proteomes" id="UP001229346"/>
    </source>
</evidence>
<evidence type="ECO:0000313" key="1">
    <source>
        <dbReference type="EMBL" id="MDQ0114192.1"/>
    </source>
</evidence>
<evidence type="ECO:0008006" key="3">
    <source>
        <dbReference type="Google" id="ProtNLM"/>
    </source>
</evidence>
<keyword evidence="2" id="KW-1185">Reference proteome</keyword>
<reference evidence="1 2" key="1">
    <citation type="submission" date="2023-07" db="EMBL/GenBank/DDBJ databases">
        <title>Sorghum-associated microbial communities from plants grown in Nebraska, USA.</title>
        <authorList>
            <person name="Schachtman D."/>
        </authorList>
    </citation>
    <scope>NUCLEOTIDE SEQUENCE [LARGE SCALE GENOMIC DNA]</scope>
    <source>
        <strain evidence="1 2">CC482</strain>
    </source>
</reference>
<organism evidence="1 2">
    <name type="scientific">Paenibacillus harenae</name>
    <dbReference type="NCBI Taxonomy" id="306543"/>
    <lineage>
        <taxon>Bacteria</taxon>
        <taxon>Bacillati</taxon>
        <taxon>Bacillota</taxon>
        <taxon>Bacilli</taxon>
        <taxon>Bacillales</taxon>
        <taxon>Paenibacillaceae</taxon>
        <taxon>Paenibacillus</taxon>
    </lineage>
</organism>
<proteinExistence type="predicted"/>
<protein>
    <recommendedName>
        <fullName evidence="3">Metal-dependent phosphohydrolase</fullName>
    </recommendedName>
</protein>
<name>A0ABT9U4L2_PAEHA</name>
<gene>
    <name evidence="1" type="ORF">J2T15_003647</name>
</gene>
<dbReference type="EMBL" id="JAUSSU010000007">
    <property type="protein sequence ID" value="MDQ0114192.1"/>
    <property type="molecule type" value="Genomic_DNA"/>
</dbReference>
<dbReference type="Proteomes" id="UP001229346">
    <property type="component" value="Unassembled WGS sequence"/>
</dbReference>
<sequence>MASLTTIHDLLQRHFESGGCASGYLRGRIPGFSALLSDFFASRSDIGRIQKAEYLSERILSLTDFADMIPLRSEVATLEIKRLIAYKKQTDHTAHTLYLFLLGVWVYDNVSDIRTAIDKKIDSSKPIKLFLFQWTFASLLHDVGYLFYDFDSGTNAGSWKLFDEMLSFEFISNHADELSDGGKSELKQAWNNLISTYDLKEHASNRSASELIESLDNIPWLNDLLPGHQTGLGAMESGEVIGPGLHRFAYNMAKSGYDGSTPVVDHGIASGLMLLKYTSIWYWLSQHSETRYPQLNSELNANFHYYPNIFIKHVLPACKAAAYHNFPNVKYSLEQDPLLYLAVLCDELQIWDRFLSGQGHIDNWKNVDHCVAEKLNAEMIMDEMNQPKLHILTSETHFEKLVVSLDKRVNNWNRYIQITRF</sequence>
<comment type="caution">
    <text evidence="1">The sequence shown here is derived from an EMBL/GenBank/DDBJ whole genome shotgun (WGS) entry which is preliminary data.</text>
</comment>
<accession>A0ABT9U4L2</accession>